<protein>
    <recommendedName>
        <fullName evidence="8">Holo-[acyl-carrier-protein] synthase</fullName>
        <shortName evidence="8">Holo-ACP synthase</shortName>
        <ecNumber evidence="8">2.7.8.7</ecNumber>
    </recommendedName>
    <alternativeName>
        <fullName evidence="8">4'-phosphopantetheinyl transferase AcpS</fullName>
    </alternativeName>
</protein>
<keyword evidence="8" id="KW-0963">Cytoplasm</keyword>
<keyword evidence="4 8" id="KW-0276">Fatty acid metabolism</keyword>
<reference evidence="10 11" key="1">
    <citation type="submission" date="2013-03" db="EMBL/GenBank/DDBJ databases">
        <title>The Genome Sequence of Enterococcus dispar ATCC_51266 (Illumina only assembly).</title>
        <authorList>
            <consortium name="The Broad Institute Genomics Platform"/>
            <consortium name="The Broad Institute Genome Sequencing Center for Infectious Disease"/>
            <person name="Earl A."/>
            <person name="Russ C."/>
            <person name="Gilmore M."/>
            <person name="Surin D."/>
            <person name="Walker B."/>
            <person name="Young S."/>
            <person name="Zeng Q."/>
            <person name="Gargeya S."/>
            <person name="Fitzgerald M."/>
            <person name="Haas B."/>
            <person name="Abouelleil A."/>
            <person name="Allen A.W."/>
            <person name="Alvarado L."/>
            <person name="Arachchi H.M."/>
            <person name="Berlin A.M."/>
            <person name="Chapman S.B."/>
            <person name="Gainer-Dewar J."/>
            <person name="Goldberg J."/>
            <person name="Griggs A."/>
            <person name="Gujja S."/>
            <person name="Hansen M."/>
            <person name="Howarth C."/>
            <person name="Imamovic A."/>
            <person name="Ireland A."/>
            <person name="Larimer J."/>
            <person name="McCowan C."/>
            <person name="Murphy C."/>
            <person name="Pearson M."/>
            <person name="Poon T.W."/>
            <person name="Priest M."/>
            <person name="Roberts A."/>
            <person name="Saif S."/>
            <person name="Shea T."/>
            <person name="Sisk P."/>
            <person name="Sykes S."/>
            <person name="Wortman J."/>
            <person name="Nusbaum C."/>
            <person name="Birren B."/>
        </authorList>
    </citation>
    <scope>NUCLEOTIDE SEQUENCE [LARGE SCALE GENOMIC DNA]</scope>
    <source>
        <strain evidence="10 11">ATCC 51266</strain>
    </source>
</reference>
<evidence type="ECO:0000256" key="3">
    <source>
        <dbReference type="ARBA" id="ARBA00022723"/>
    </source>
</evidence>
<keyword evidence="6 8" id="KW-0443">Lipid metabolism</keyword>
<evidence type="ECO:0000313" key="10">
    <source>
        <dbReference type="EMBL" id="EOT38341.1"/>
    </source>
</evidence>
<evidence type="ECO:0000256" key="2">
    <source>
        <dbReference type="ARBA" id="ARBA00022679"/>
    </source>
</evidence>
<organism evidence="10 11">
    <name type="scientific">Enterococcus dispar ATCC 51266</name>
    <dbReference type="NCBI Taxonomy" id="1139219"/>
    <lineage>
        <taxon>Bacteria</taxon>
        <taxon>Bacillati</taxon>
        <taxon>Bacillota</taxon>
        <taxon>Bacilli</taxon>
        <taxon>Lactobacillales</taxon>
        <taxon>Enterococcaceae</taxon>
        <taxon>Enterococcus</taxon>
    </lineage>
</organism>
<dbReference type="EMBL" id="AHYR01000013">
    <property type="protein sequence ID" value="EOT38341.1"/>
    <property type="molecule type" value="Genomic_DNA"/>
</dbReference>
<dbReference type="STRING" id="44009.RV01_GL002360"/>
<evidence type="ECO:0000256" key="6">
    <source>
        <dbReference type="ARBA" id="ARBA00023098"/>
    </source>
</evidence>
<dbReference type="InterPro" id="IPR002582">
    <property type="entry name" value="ACPS"/>
</dbReference>
<evidence type="ECO:0000256" key="1">
    <source>
        <dbReference type="ARBA" id="ARBA00022516"/>
    </source>
</evidence>
<dbReference type="PATRIC" id="fig|1139219.3.peg.2555"/>
<comment type="catalytic activity">
    <reaction evidence="8">
        <text>apo-[ACP] + CoA = holo-[ACP] + adenosine 3',5'-bisphosphate + H(+)</text>
        <dbReference type="Rhea" id="RHEA:12068"/>
        <dbReference type="Rhea" id="RHEA-COMP:9685"/>
        <dbReference type="Rhea" id="RHEA-COMP:9690"/>
        <dbReference type="ChEBI" id="CHEBI:15378"/>
        <dbReference type="ChEBI" id="CHEBI:29999"/>
        <dbReference type="ChEBI" id="CHEBI:57287"/>
        <dbReference type="ChEBI" id="CHEBI:58343"/>
        <dbReference type="ChEBI" id="CHEBI:64479"/>
        <dbReference type="EC" id="2.7.8.7"/>
    </reaction>
</comment>
<keyword evidence="1 8" id="KW-0444">Lipid biosynthesis</keyword>
<comment type="function">
    <text evidence="8">Transfers the 4'-phosphopantetheine moiety from coenzyme A to a Ser of acyl-carrier-protein.</text>
</comment>
<dbReference type="InterPro" id="IPR037143">
    <property type="entry name" value="4-PPantetheinyl_Trfase_dom_sf"/>
</dbReference>
<name>S0KGT4_9ENTE</name>
<evidence type="ECO:0000256" key="7">
    <source>
        <dbReference type="ARBA" id="ARBA00023160"/>
    </source>
</evidence>
<dbReference type="OrthoDB" id="517356at2"/>
<evidence type="ECO:0000259" key="9">
    <source>
        <dbReference type="Pfam" id="PF01648"/>
    </source>
</evidence>
<dbReference type="Gene3D" id="3.90.470.20">
    <property type="entry name" value="4'-phosphopantetheinyl transferase domain"/>
    <property type="match status" value="1"/>
</dbReference>
<feature type="domain" description="4'-phosphopantetheinyl transferase" evidence="9">
    <location>
        <begin position="4"/>
        <end position="96"/>
    </location>
</feature>
<dbReference type="Proteomes" id="UP000014127">
    <property type="component" value="Unassembled WGS sequence"/>
</dbReference>
<dbReference type="eggNOG" id="COG0736">
    <property type="taxonomic scope" value="Bacteria"/>
</dbReference>
<comment type="subcellular location">
    <subcellularLocation>
        <location evidence="8">Cytoplasm</location>
    </subcellularLocation>
</comment>
<dbReference type="AlphaFoldDB" id="S0KGT4"/>
<comment type="cofactor">
    <cofactor evidence="8">
        <name>Mg(2+)</name>
        <dbReference type="ChEBI" id="CHEBI:18420"/>
    </cofactor>
</comment>
<feature type="binding site" evidence="8">
    <location>
        <position position="58"/>
    </location>
    <ligand>
        <name>Mg(2+)</name>
        <dbReference type="ChEBI" id="CHEBI:18420"/>
    </ligand>
</feature>
<keyword evidence="11" id="KW-1185">Reference proteome</keyword>
<dbReference type="InterPro" id="IPR004568">
    <property type="entry name" value="Ppantetheine-prot_Trfase_dom"/>
</dbReference>
<dbReference type="RefSeq" id="WP_016173717.1">
    <property type="nucleotide sequence ID" value="NZ_ASWK01000001.1"/>
</dbReference>
<gene>
    <name evidence="8" type="primary">acpS</name>
    <name evidence="10" type="ORF">OMK_02609</name>
</gene>
<dbReference type="GO" id="GO:0008897">
    <property type="term" value="F:holo-[acyl-carrier-protein] synthase activity"/>
    <property type="evidence" value="ECO:0007669"/>
    <property type="project" value="UniProtKB-UniRule"/>
</dbReference>
<dbReference type="GO" id="GO:0000287">
    <property type="term" value="F:magnesium ion binding"/>
    <property type="evidence" value="ECO:0007669"/>
    <property type="project" value="UniProtKB-UniRule"/>
</dbReference>
<dbReference type="GO" id="GO:0005737">
    <property type="term" value="C:cytoplasm"/>
    <property type="evidence" value="ECO:0007669"/>
    <property type="project" value="UniProtKB-SubCell"/>
</dbReference>
<dbReference type="Pfam" id="PF01648">
    <property type="entry name" value="ACPS"/>
    <property type="match status" value="1"/>
</dbReference>
<accession>S0KGT4</accession>
<sequence>MIKGIGIDAVELSRIKKIITEKPQFASRVLTQKELTIFQGLPFKRQVEFLGGRYACKEAFSKAWGTGIGKVTFKELEILPDAFGAPKMTASPHNGQVFVSITHTDETAFAQILLVD</sequence>
<evidence type="ECO:0000256" key="5">
    <source>
        <dbReference type="ARBA" id="ARBA00022842"/>
    </source>
</evidence>
<evidence type="ECO:0000256" key="4">
    <source>
        <dbReference type="ARBA" id="ARBA00022832"/>
    </source>
</evidence>
<dbReference type="GO" id="GO:0006633">
    <property type="term" value="P:fatty acid biosynthetic process"/>
    <property type="evidence" value="ECO:0007669"/>
    <property type="project" value="UniProtKB-UniRule"/>
</dbReference>
<keyword evidence="7 8" id="KW-0275">Fatty acid biosynthesis</keyword>
<feature type="binding site" evidence="8">
    <location>
        <position position="8"/>
    </location>
    <ligand>
        <name>Mg(2+)</name>
        <dbReference type="ChEBI" id="CHEBI:18420"/>
    </ligand>
</feature>
<keyword evidence="5 8" id="KW-0460">Magnesium</keyword>
<dbReference type="HAMAP" id="MF_00101">
    <property type="entry name" value="AcpS"/>
    <property type="match status" value="1"/>
</dbReference>
<dbReference type="NCBIfam" id="TIGR00556">
    <property type="entry name" value="pantethn_trn"/>
    <property type="match status" value="1"/>
</dbReference>
<dbReference type="HOGENOM" id="CLU_089696_1_2_9"/>
<proteinExistence type="inferred from homology"/>
<keyword evidence="3 8" id="KW-0479">Metal-binding</keyword>
<evidence type="ECO:0000313" key="11">
    <source>
        <dbReference type="Proteomes" id="UP000014127"/>
    </source>
</evidence>
<dbReference type="SUPFAM" id="SSF56214">
    <property type="entry name" value="4'-phosphopantetheinyl transferase"/>
    <property type="match status" value="1"/>
</dbReference>
<evidence type="ECO:0000256" key="8">
    <source>
        <dbReference type="HAMAP-Rule" id="MF_00101"/>
    </source>
</evidence>
<keyword evidence="2 8" id="KW-0808">Transferase</keyword>
<comment type="caution">
    <text evidence="10">The sequence shown here is derived from an EMBL/GenBank/DDBJ whole genome shotgun (WGS) entry which is preliminary data.</text>
</comment>
<dbReference type="InterPro" id="IPR008278">
    <property type="entry name" value="4-PPantetheinyl_Trfase_dom"/>
</dbReference>
<dbReference type="NCBIfam" id="TIGR00516">
    <property type="entry name" value="acpS"/>
    <property type="match status" value="1"/>
</dbReference>
<comment type="similarity">
    <text evidence="8">Belongs to the P-Pant transferase superfamily. AcpS family.</text>
</comment>
<dbReference type="EC" id="2.7.8.7" evidence="8"/>